<keyword evidence="4 5" id="KW-0067">ATP-binding</keyword>
<evidence type="ECO:0000256" key="5">
    <source>
        <dbReference type="PROSITE-ProRule" id="PRU00560"/>
    </source>
</evidence>
<dbReference type="PANTHER" id="PTHR11070">
    <property type="entry name" value="UVRD / RECB / PCRA DNA HELICASE FAMILY MEMBER"/>
    <property type="match status" value="1"/>
</dbReference>
<keyword evidence="1 5" id="KW-0547">Nucleotide-binding</keyword>
<evidence type="ECO:0000259" key="6">
    <source>
        <dbReference type="PROSITE" id="PS51198"/>
    </source>
</evidence>
<evidence type="ECO:0000313" key="7">
    <source>
        <dbReference type="EMBL" id="MFD2029059.1"/>
    </source>
</evidence>
<feature type="domain" description="UvrD-like helicase ATP-binding" evidence="6">
    <location>
        <begin position="175"/>
        <end position="573"/>
    </location>
</feature>
<dbReference type="Proteomes" id="UP001597338">
    <property type="component" value="Unassembled WGS sequence"/>
</dbReference>
<comment type="caution">
    <text evidence="7">The sequence shown here is derived from an EMBL/GenBank/DDBJ whole genome shotgun (WGS) entry which is preliminary data.</text>
</comment>
<dbReference type="RefSeq" id="WP_377200714.1">
    <property type="nucleotide sequence ID" value="NZ_JBHUHF010000001.1"/>
</dbReference>
<organism evidence="7 8">
    <name type="scientific">Promicromonospora aerolata</name>
    <dbReference type="NCBI Taxonomy" id="195749"/>
    <lineage>
        <taxon>Bacteria</taxon>
        <taxon>Bacillati</taxon>
        <taxon>Actinomycetota</taxon>
        <taxon>Actinomycetes</taxon>
        <taxon>Micrococcales</taxon>
        <taxon>Promicromonosporaceae</taxon>
        <taxon>Promicromonospora</taxon>
    </lineage>
</organism>
<dbReference type="InterPro" id="IPR027417">
    <property type="entry name" value="P-loop_NTPase"/>
</dbReference>
<name>A0ABW4VFK9_9MICO</name>
<keyword evidence="2 5" id="KW-0378">Hydrolase</keyword>
<reference evidence="8" key="1">
    <citation type="journal article" date="2019" name="Int. J. Syst. Evol. Microbiol.">
        <title>The Global Catalogue of Microorganisms (GCM) 10K type strain sequencing project: providing services to taxonomists for standard genome sequencing and annotation.</title>
        <authorList>
            <consortium name="The Broad Institute Genomics Platform"/>
            <consortium name="The Broad Institute Genome Sequencing Center for Infectious Disease"/>
            <person name="Wu L."/>
            <person name="Ma J."/>
        </authorList>
    </citation>
    <scope>NUCLEOTIDE SEQUENCE [LARGE SCALE GENOMIC DNA]</scope>
    <source>
        <strain evidence="8">CCM 7043</strain>
    </source>
</reference>
<evidence type="ECO:0000256" key="4">
    <source>
        <dbReference type="ARBA" id="ARBA00022840"/>
    </source>
</evidence>
<dbReference type="SUPFAM" id="SSF52540">
    <property type="entry name" value="P-loop containing nucleoside triphosphate hydrolases"/>
    <property type="match status" value="1"/>
</dbReference>
<sequence length="705" mass="75228">MPTSQETTPLAEEQRVLDAAWHRRADLLAELDSELEAAPATDSRTTEHARLARLNTRRGELRSAADGVIFGRIDGDDGSVRHLGRVGLPGVAQDSDPLVVDWRAPVARAFYTATPLDPQGVRRRRHVRTRGPEVLGVDDEPMDGGLDDSGLVGEGALLAALDERRTGRMGTAVATLQREQDDVVRADASTALVVQGGPGTGKTVVALHRVAYLLFTHQHLAERGVLVLGPSTRFLDYIGQVLPALGETAAVAATCDTLVSDTGAERDETRTAAEIKGRASWLAALRRYVETMVPTTDRLALVLDGEEYVLPPDQVAAARRGARSGSMSLDQARARFVDRVHDLLTDAVADRQAELLARAEEGFEDVLGRLDASLARRDDRAAPSGVSGSDVDGVLSEADLDALRARISEDPDIAGSLAAWWPRRDAVHELAALLADPVLLRAHAPELTDDEIAAVAAADAVGPAASAAGVPGSAHEPRSWSSADLALLDALRELLGDPDARTFGHAVVDEAQELSPMQWHMVVRRCPSRSITAVGDIDQAESASLHTDWAHAVGDALGERWRRTDLTICYRTPREVMALTAEVLRAAGSRNDPPRAVRSSGVEPWVRHATENDLAAVARDAVVGLQERYGDGTVGVVAPAGRLAALRQVLPDDVPVLSPTDAKGLEWDASLVVDPDGIASGPRGWNALYVALTRCTQELGQVVVG</sequence>
<dbReference type="InterPro" id="IPR014016">
    <property type="entry name" value="UvrD-like_ATP-bd"/>
</dbReference>
<proteinExistence type="predicted"/>
<dbReference type="PANTHER" id="PTHR11070:SF45">
    <property type="entry name" value="DNA 3'-5' HELICASE"/>
    <property type="match status" value="1"/>
</dbReference>
<accession>A0ABW4VFK9</accession>
<evidence type="ECO:0000256" key="3">
    <source>
        <dbReference type="ARBA" id="ARBA00022806"/>
    </source>
</evidence>
<dbReference type="PROSITE" id="PS51198">
    <property type="entry name" value="UVRD_HELICASE_ATP_BIND"/>
    <property type="match status" value="1"/>
</dbReference>
<gene>
    <name evidence="7" type="ORF">ACFSL2_26495</name>
</gene>
<feature type="binding site" evidence="5">
    <location>
        <begin position="196"/>
        <end position="203"/>
    </location>
    <ligand>
        <name>ATP</name>
        <dbReference type="ChEBI" id="CHEBI:30616"/>
    </ligand>
</feature>
<dbReference type="InterPro" id="IPR000212">
    <property type="entry name" value="DNA_helicase_UvrD/REP"/>
</dbReference>
<dbReference type="Gene3D" id="3.40.50.300">
    <property type="entry name" value="P-loop containing nucleotide triphosphate hydrolases"/>
    <property type="match status" value="2"/>
</dbReference>
<evidence type="ECO:0000313" key="8">
    <source>
        <dbReference type="Proteomes" id="UP001597338"/>
    </source>
</evidence>
<evidence type="ECO:0000256" key="1">
    <source>
        <dbReference type="ARBA" id="ARBA00022741"/>
    </source>
</evidence>
<protein>
    <submittedName>
        <fullName evidence="7">HelD family protein</fullName>
    </submittedName>
</protein>
<evidence type="ECO:0000256" key="2">
    <source>
        <dbReference type="ARBA" id="ARBA00022801"/>
    </source>
</evidence>
<keyword evidence="3 5" id="KW-0347">Helicase</keyword>
<keyword evidence="8" id="KW-1185">Reference proteome</keyword>
<dbReference type="EMBL" id="JBHUHF010000001">
    <property type="protein sequence ID" value="MFD2029059.1"/>
    <property type="molecule type" value="Genomic_DNA"/>
</dbReference>